<dbReference type="Proteomes" id="UP000266841">
    <property type="component" value="Unassembled WGS sequence"/>
</dbReference>
<protein>
    <recommendedName>
        <fullName evidence="3">Plastid lipid-associated protein/fibrillin conserved domain-containing protein</fullName>
    </recommendedName>
</protein>
<name>K0RAH2_THAOC</name>
<evidence type="ECO:0000256" key="2">
    <source>
        <dbReference type="ARBA" id="ARBA00022640"/>
    </source>
</evidence>
<comment type="subcellular location">
    <subcellularLocation>
        <location evidence="1">Plastid</location>
    </subcellularLocation>
</comment>
<evidence type="ECO:0000313" key="4">
    <source>
        <dbReference type="EMBL" id="EJK49269.1"/>
    </source>
</evidence>
<keyword evidence="5" id="KW-1185">Reference proteome</keyword>
<proteinExistence type="predicted"/>
<dbReference type="GO" id="GO:0009536">
    <property type="term" value="C:plastid"/>
    <property type="evidence" value="ECO:0007669"/>
    <property type="project" value="UniProtKB-SubCell"/>
</dbReference>
<feature type="non-terminal residue" evidence="4">
    <location>
        <position position="1"/>
    </location>
</feature>
<keyword evidence="2" id="KW-0934">Plastid</keyword>
<dbReference type="OrthoDB" id="189024at2759"/>
<evidence type="ECO:0000256" key="1">
    <source>
        <dbReference type="ARBA" id="ARBA00004474"/>
    </source>
</evidence>
<accession>K0RAH2</accession>
<dbReference type="Pfam" id="PF04755">
    <property type="entry name" value="PAP_fibrillin"/>
    <property type="match status" value="1"/>
</dbReference>
<dbReference type="AlphaFoldDB" id="K0RAH2"/>
<evidence type="ECO:0000259" key="3">
    <source>
        <dbReference type="Pfam" id="PF04755"/>
    </source>
</evidence>
<dbReference type="InterPro" id="IPR006843">
    <property type="entry name" value="PAP/fibrillin_dom"/>
</dbReference>
<dbReference type="EMBL" id="AGNL01044975">
    <property type="protein sequence ID" value="EJK49269.1"/>
    <property type="molecule type" value="Genomic_DNA"/>
</dbReference>
<feature type="domain" description="Plastid lipid-associated protein/fibrillin conserved" evidence="3">
    <location>
        <begin position="8"/>
        <end position="126"/>
    </location>
</feature>
<sequence>ATTDEASRLATKLIETCRKYGQVGSQLSDQERSEIESLADALSPFSDDCPARETLTGQHELVYSASPSASSGKLGPFTGSVTQSFLDETSFINRVELFGGLAKVELNAERKIVDDTKIKVFFKRTDFFLFGKEVKSGEVKGAGMWDYRFSGLVELNGERILLRVIDTPSLFVIIQREECR</sequence>
<reference evidence="4 5" key="1">
    <citation type="journal article" date="2012" name="Genome Biol.">
        <title>Genome and low-iron response of an oceanic diatom adapted to chronic iron limitation.</title>
        <authorList>
            <person name="Lommer M."/>
            <person name="Specht M."/>
            <person name="Roy A.S."/>
            <person name="Kraemer L."/>
            <person name="Andreson R."/>
            <person name="Gutowska M.A."/>
            <person name="Wolf J."/>
            <person name="Bergner S.V."/>
            <person name="Schilhabel M.B."/>
            <person name="Klostermeier U.C."/>
            <person name="Beiko R.G."/>
            <person name="Rosenstiel P."/>
            <person name="Hippler M."/>
            <person name="Laroche J."/>
        </authorList>
    </citation>
    <scope>NUCLEOTIDE SEQUENCE [LARGE SCALE GENOMIC DNA]</scope>
    <source>
        <strain evidence="4 5">CCMP1005</strain>
    </source>
</reference>
<dbReference type="eggNOG" id="ENOG502RRBC">
    <property type="taxonomic scope" value="Eukaryota"/>
</dbReference>
<dbReference type="OMA" id="IIQREEC"/>
<evidence type="ECO:0000313" key="5">
    <source>
        <dbReference type="Proteomes" id="UP000266841"/>
    </source>
</evidence>
<organism evidence="4 5">
    <name type="scientific">Thalassiosira oceanica</name>
    <name type="common">Marine diatom</name>
    <dbReference type="NCBI Taxonomy" id="159749"/>
    <lineage>
        <taxon>Eukaryota</taxon>
        <taxon>Sar</taxon>
        <taxon>Stramenopiles</taxon>
        <taxon>Ochrophyta</taxon>
        <taxon>Bacillariophyta</taxon>
        <taxon>Coscinodiscophyceae</taxon>
        <taxon>Thalassiosirophycidae</taxon>
        <taxon>Thalassiosirales</taxon>
        <taxon>Thalassiosiraceae</taxon>
        <taxon>Thalassiosira</taxon>
    </lineage>
</organism>
<gene>
    <name evidence="4" type="ORF">THAOC_31883</name>
</gene>
<comment type="caution">
    <text evidence="4">The sequence shown here is derived from an EMBL/GenBank/DDBJ whole genome shotgun (WGS) entry which is preliminary data.</text>
</comment>